<dbReference type="SUPFAM" id="SSF161098">
    <property type="entry name" value="MetI-like"/>
    <property type="match status" value="1"/>
</dbReference>
<feature type="transmembrane region" description="Helical" evidence="7">
    <location>
        <begin position="207"/>
        <end position="228"/>
    </location>
</feature>
<evidence type="ECO:0000256" key="7">
    <source>
        <dbReference type="RuleBase" id="RU363032"/>
    </source>
</evidence>
<feature type="transmembrane region" description="Helical" evidence="7">
    <location>
        <begin position="103"/>
        <end position="126"/>
    </location>
</feature>
<evidence type="ECO:0000256" key="1">
    <source>
        <dbReference type="ARBA" id="ARBA00004651"/>
    </source>
</evidence>
<comment type="subcellular location">
    <subcellularLocation>
        <location evidence="1 7">Cell membrane</location>
        <topology evidence="1 7">Multi-pass membrane protein</topology>
    </subcellularLocation>
</comment>
<accession>A0A5B8CAV2</accession>
<dbReference type="PANTHER" id="PTHR32243:SF18">
    <property type="entry name" value="INNER MEMBRANE ABC TRANSPORTER PERMEASE PROTEIN YCJP"/>
    <property type="match status" value="1"/>
</dbReference>
<dbReference type="Pfam" id="PF00528">
    <property type="entry name" value="BPD_transp_1"/>
    <property type="match status" value="1"/>
</dbReference>
<feature type="transmembrane region" description="Helical" evidence="7">
    <location>
        <begin position="79"/>
        <end position="97"/>
    </location>
</feature>
<sequence>MIVSSLKANVDIYNPDKLLAFTPTLQNYGTVLTESNIPEAAQHSVIVAVGATLVSLVIGLPAAYAIARYSLRRTGVVLLLVRMLPGITYLVPWYIILTKLGLVGSYFSLIVSHLVITMPMVVWIMISFFENVSIELEEAARVDGLTRIGAFFRIVLPLSKPGIATAALLSFIFSWNQFLFSMILGASQKKTLPVALFDFIGYASIDWGGLMAAAVLMTLPVFVFSLFAQKHIVAGLSAGATKG</sequence>
<reference evidence="9 10" key="1">
    <citation type="submission" date="2019-05" db="EMBL/GenBank/DDBJ databases">
        <title>Georgenia *** sp. nov., and Georgenia *** sp. nov., isolated from the intestinal contents of plateau pika (Ochotona curzoniae) in the Qinghai-Tibet plateau of China.</title>
        <authorList>
            <person name="Tian Z."/>
        </authorList>
    </citation>
    <scope>NUCLEOTIDE SEQUENCE [LARGE SCALE GENOMIC DNA]</scope>
    <source>
        <strain evidence="9 10">Z443</strain>
    </source>
</reference>
<evidence type="ECO:0000313" key="9">
    <source>
        <dbReference type="EMBL" id="QDC26751.1"/>
    </source>
</evidence>
<dbReference type="AlphaFoldDB" id="A0A5B8CAV2"/>
<evidence type="ECO:0000256" key="5">
    <source>
        <dbReference type="ARBA" id="ARBA00022989"/>
    </source>
</evidence>
<dbReference type="InterPro" id="IPR000515">
    <property type="entry name" value="MetI-like"/>
</dbReference>
<dbReference type="InterPro" id="IPR035906">
    <property type="entry name" value="MetI-like_sf"/>
</dbReference>
<keyword evidence="4 7" id="KW-0812">Transmembrane</keyword>
<dbReference type="PROSITE" id="PS50928">
    <property type="entry name" value="ABC_TM1"/>
    <property type="match status" value="1"/>
</dbReference>
<dbReference type="OrthoDB" id="9794684at2"/>
<gene>
    <name evidence="9" type="ORF">FE374_14290</name>
</gene>
<evidence type="ECO:0000313" key="10">
    <source>
        <dbReference type="Proteomes" id="UP000314616"/>
    </source>
</evidence>
<dbReference type="InterPro" id="IPR050901">
    <property type="entry name" value="BP-dep_ABC_trans_perm"/>
</dbReference>
<dbReference type="CDD" id="cd06261">
    <property type="entry name" value="TM_PBP2"/>
    <property type="match status" value="1"/>
</dbReference>
<proteinExistence type="inferred from homology"/>
<dbReference type="GO" id="GO:0005886">
    <property type="term" value="C:plasma membrane"/>
    <property type="evidence" value="ECO:0007669"/>
    <property type="project" value="UniProtKB-SubCell"/>
</dbReference>
<dbReference type="KEGG" id="gyu:FE374_14290"/>
<keyword evidence="2 7" id="KW-0813">Transport</keyword>
<evidence type="ECO:0000256" key="2">
    <source>
        <dbReference type="ARBA" id="ARBA00022448"/>
    </source>
</evidence>
<dbReference type="PANTHER" id="PTHR32243">
    <property type="entry name" value="MALTOSE TRANSPORT SYSTEM PERMEASE-RELATED"/>
    <property type="match status" value="1"/>
</dbReference>
<feature type="domain" description="ABC transmembrane type-1" evidence="8">
    <location>
        <begin position="41"/>
        <end position="228"/>
    </location>
</feature>
<dbReference type="Proteomes" id="UP000314616">
    <property type="component" value="Chromosome"/>
</dbReference>
<keyword evidence="5 7" id="KW-1133">Transmembrane helix</keyword>
<protein>
    <submittedName>
        <fullName evidence="9">Carbohydrate ABC transporter permease</fullName>
    </submittedName>
</protein>
<feature type="transmembrane region" description="Helical" evidence="7">
    <location>
        <begin position="45"/>
        <end position="67"/>
    </location>
</feature>
<dbReference type="EMBL" id="CP040915">
    <property type="protein sequence ID" value="QDC26751.1"/>
    <property type="molecule type" value="Genomic_DNA"/>
</dbReference>
<keyword evidence="6 7" id="KW-0472">Membrane</keyword>
<dbReference type="Gene3D" id="1.10.3720.10">
    <property type="entry name" value="MetI-like"/>
    <property type="match status" value="1"/>
</dbReference>
<dbReference type="GO" id="GO:0055085">
    <property type="term" value="P:transmembrane transport"/>
    <property type="evidence" value="ECO:0007669"/>
    <property type="project" value="InterPro"/>
</dbReference>
<organism evidence="9 10">
    <name type="scientific">Georgenia yuyongxinii</name>
    <dbReference type="NCBI Taxonomy" id="2589797"/>
    <lineage>
        <taxon>Bacteria</taxon>
        <taxon>Bacillati</taxon>
        <taxon>Actinomycetota</taxon>
        <taxon>Actinomycetes</taxon>
        <taxon>Micrococcales</taxon>
        <taxon>Bogoriellaceae</taxon>
        <taxon>Georgenia</taxon>
    </lineage>
</organism>
<name>A0A5B8CAV2_9MICO</name>
<keyword evidence="3" id="KW-1003">Cell membrane</keyword>
<evidence type="ECO:0000259" key="8">
    <source>
        <dbReference type="PROSITE" id="PS50928"/>
    </source>
</evidence>
<evidence type="ECO:0000256" key="6">
    <source>
        <dbReference type="ARBA" id="ARBA00023136"/>
    </source>
</evidence>
<evidence type="ECO:0000256" key="4">
    <source>
        <dbReference type="ARBA" id="ARBA00022692"/>
    </source>
</evidence>
<evidence type="ECO:0000256" key="3">
    <source>
        <dbReference type="ARBA" id="ARBA00022475"/>
    </source>
</evidence>
<comment type="similarity">
    <text evidence="7">Belongs to the binding-protein-dependent transport system permease family.</text>
</comment>